<proteinExistence type="predicted"/>
<reference evidence="1" key="2">
    <citation type="journal article" date="2015" name="Fish Shellfish Immunol.">
        <title>Early steps in the European eel (Anguilla anguilla)-Vibrio vulnificus interaction in the gills: Role of the RtxA13 toxin.</title>
        <authorList>
            <person name="Callol A."/>
            <person name="Pajuelo D."/>
            <person name="Ebbesson L."/>
            <person name="Teles M."/>
            <person name="MacKenzie S."/>
            <person name="Amaro C."/>
        </authorList>
    </citation>
    <scope>NUCLEOTIDE SEQUENCE</scope>
</reference>
<accession>A0A0E9TP95</accession>
<protein>
    <submittedName>
        <fullName evidence="1">Uncharacterized protein</fullName>
    </submittedName>
</protein>
<organism evidence="1">
    <name type="scientific">Anguilla anguilla</name>
    <name type="common">European freshwater eel</name>
    <name type="synonym">Muraena anguilla</name>
    <dbReference type="NCBI Taxonomy" id="7936"/>
    <lineage>
        <taxon>Eukaryota</taxon>
        <taxon>Metazoa</taxon>
        <taxon>Chordata</taxon>
        <taxon>Craniata</taxon>
        <taxon>Vertebrata</taxon>
        <taxon>Euteleostomi</taxon>
        <taxon>Actinopterygii</taxon>
        <taxon>Neopterygii</taxon>
        <taxon>Teleostei</taxon>
        <taxon>Anguilliformes</taxon>
        <taxon>Anguillidae</taxon>
        <taxon>Anguilla</taxon>
    </lineage>
</organism>
<dbReference type="EMBL" id="GBXM01053186">
    <property type="protein sequence ID" value="JAH55391.1"/>
    <property type="molecule type" value="Transcribed_RNA"/>
</dbReference>
<reference evidence="1" key="1">
    <citation type="submission" date="2014-11" db="EMBL/GenBank/DDBJ databases">
        <authorList>
            <person name="Amaro Gonzalez C."/>
        </authorList>
    </citation>
    <scope>NUCLEOTIDE SEQUENCE</scope>
</reference>
<name>A0A0E9TP95_ANGAN</name>
<dbReference type="AlphaFoldDB" id="A0A0E9TP95"/>
<evidence type="ECO:0000313" key="1">
    <source>
        <dbReference type="EMBL" id="JAH55391.1"/>
    </source>
</evidence>
<sequence length="66" mass="7713">MVDEDKEEVYSLCVYTVSDAFLIVRQCISLKGFVSCWPVSRRVVWLAVCKSQRLVPLVNLPYQVWF</sequence>